<feature type="region of interest" description="Disordered" evidence="10">
    <location>
        <begin position="1"/>
        <end position="20"/>
    </location>
</feature>
<dbReference type="SUPFAM" id="SSF54211">
    <property type="entry name" value="Ribosomal protein S5 domain 2-like"/>
    <property type="match status" value="1"/>
</dbReference>
<evidence type="ECO:0000256" key="2">
    <source>
        <dbReference type="ARBA" id="ARBA00004604"/>
    </source>
</evidence>
<dbReference type="SUPFAM" id="SSF55666">
    <property type="entry name" value="Ribonuclease PH domain 2-like"/>
    <property type="match status" value="1"/>
</dbReference>
<comment type="subcellular location">
    <subcellularLocation>
        <location evidence="1">Cytoplasm</location>
    </subcellularLocation>
    <subcellularLocation>
        <location evidence="2">Nucleus</location>
        <location evidence="2">Nucleolus</location>
    </subcellularLocation>
</comment>
<accession>A0ABD3QP89</accession>
<dbReference type="GO" id="GO:0003723">
    <property type="term" value="F:RNA binding"/>
    <property type="evidence" value="ECO:0007669"/>
    <property type="project" value="UniProtKB-KW"/>
</dbReference>
<dbReference type="PANTHER" id="PTHR11097">
    <property type="entry name" value="EXOSOME COMPLEX EXONUCLEASE RIBOSOMAL RNA PROCESSING PROTEIN"/>
    <property type="match status" value="1"/>
</dbReference>
<evidence type="ECO:0000256" key="1">
    <source>
        <dbReference type="ARBA" id="ARBA00004496"/>
    </source>
</evidence>
<feature type="compositionally biased region" description="Polar residues" evidence="10">
    <location>
        <begin position="9"/>
        <end position="20"/>
    </location>
</feature>
<dbReference type="InterPro" id="IPR015847">
    <property type="entry name" value="ExoRNase_PH_dom2"/>
</dbReference>
<keyword evidence="8" id="KW-0539">Nucleus</keyword>
<dbReference type="Gene3D" id="3.30.230.70">
    <property type="entry name" value="GHMP Kinase, N-terminal domain"/>
    <property type="match status" value="1"/>
</dbReference>
<dbReference type="Proteomes" id="UP001516023">
    <property type="component" value="Unassembled WGS sequence"/>
</dbReference>
<reference evidence="13 14" key="1">
    <citation type="journal article" date="2020" name="G3 (Bethesda)">
        <title>Improved Reference Genome for Cyclotella cryptica CCMP332, a Model for Cell Wall Morphogenesis, Salinity Adaptation, and Lipid Production in Diatoms (Bacillariophyta).</title>
        <authorList>
            <person name="Roberts W.R."/>
            <person name="Downey K.M."/>
            <person name="Ruck E.C."/>
            <person name="Traller J.C."/>
            <person name="Alverson A.J."/>
        </authorList>
    </citation>
    <scope>NUCLEOTIDE SEQUENCE [LARGE SCALE GENOMIC DNA]</scope>
    <source>
        <strain evidence="13 14">CCMP332</strain>
    </source>
</reference>
<dbReference type="InterPro" id="IPR036345">
    <property type="entry name" value="ExoRNase_PH_dom2_sf"/>
</dbReference>
<evidence type="ECO:0000256" key="4">
    <source>
        <dbReference type="ARBA" id="ARBA00022490"/>
    </source>
</evidence>
<dbReference type="InterPro" id="IPR027408">
    <property type="entry name" value="PNPase/RNase_PH_dom_sf"/>
</dbReference>
<keyword evidence="5" id="KW-0698">rRNA processing</keyword>
<dbReference type="GO" id="GO:0000178">
    <property type="term" value="C:exosome (RNase complex)"/>
    <property type="evidence" value="ECO:0007669"/>
    <property type="project" value="UniProtKB-KW"/>
</dbReference>
<evidence type="ECO:0000256" key="5">
    <source>
        <dbReference type="ARBA" id="ARBA00022552"/>
    </source>
</evidence>
<evidence type="ECO:0000256" key="6">
    <source>
        <dbReference type="ARBA" id="ARBA00022835"/>
    </source>
</evidence>
<dbReference type="GO" id="GO:0005737">
    <property type="term" value="C:cytoplasm"/>
    <property type="evidence" value="ECO:0007669"/>
    <property type="project" value="UniProtKB-SubCell"/>
</dbReference>
<name>A0ABD3QP89_9STRA</name>
<evidence type="ECO:0000259" key="12">
    <source>
        <dbReference type="Pfam" id="PF03725"/>
    </source>
</evidence>
<dbReference type="EMBL" id="JABMIG020000023">
    <property type="protein sequence ID" value="KAL3801943.1"/>
    <property type="molecule type" value="Genomic_DNA"/>
</dbReference>
<keyword evidence="4" id="KW-0963">Cytoplasm</keyword>
<dbReference type="InterPro" id="IPR020568">
    <property type="entry name" value="Ribosomal_Su5_D2-typ_SF"/>
</dbReference>
<evidence type="ECO:0000256" key="7">
    <source>
        <dbReference type="ARBA" id="ARBA00022884"/>
    </source>
</evidence>
<comment type="similarity">
    <text evidence="3">Belongs to the RNase PH family.</text>
</comment>
<evidence type="ECO:0000313" key="13">
    <source>
        <dbReference type="EMBL" id="KAL3801943.1"/>
    </source>
</evidence>
<sequence>MVAIKKSSRQSSNLEGEYTVNNHGSSNQDWILRAYRSLEPGNYLREFTSKNVRPDGRPFVSSRPVFIQTGVLNRNSYGSAMVTLGGSGSYDGNEDAAGMSGDMDVGGSCTRVIAGCTLLVGRPSASAPHHGDIDVSVSANPLSGPRFDLGGRESIDSSSLMIGSNNRDDVSSDHATIVQLAFDHNNLQSSDIERPPQPLDIKSIESYLRRNLRSSRYINPEELAILPGKAAWKVRITVHILNAEGNVTDATMLCICAALKDLKLPMVEMEEVEGTGSVVKIVPEGEDDEGMGFERLKLQAHRGSGRKRQSGKKLTLGPVPIPTTIAILPQGTNKSKVLVVDPTSFEEEMSHGNTVTVICNTKKEVVDFTKRGSESKLSLDEMKAVMELGMERAEKLECLLSSVAAS</sequence>
<evidence type="ECO:0000256" key="3">
    <source>
        <dbReference type="ARBA" id="ARBA00006678"/>
    </source>
</evidence>
<keyword evidence="6" id="KW-0271">Exosome</keyword>
<dbReference type="AlphaFoldDB" id="A0ABD3QP89"/>
<feature type="domain" description="Exoribonuclease phosphorolytic" evidence="11">
    <location>
        <begin position="176"/>
        <end position="265"/>
    </location>
</feature>
<evidence type="ECO:0000259" key="11">
    <source>
        <dbReference type="Pfam" id="PF01138"/>
    </source>
</evidence>
<evidence type="ECO:0000313" key="14">
    <source>
        <dbReference type="Proteomes" id="UP001516023"/>
    </source>
</evidence>
<evidence type="ECO:0000256" key="8">
    <source>
        <dbReference type="ARBA" id="ARBA00023242"/>
    </source>
</evidence>
<dbReference type="GO" id="GO:0005730">
    <property type="term" value="C:nucleolus"/>
    <property type="evidence" value="ECO:0007669"/>
    <property type="project" value="UniProtKB-SubCell"/>
</dbReference>
<keyword evidence="14" id="KW-1185">Reference proteome</keyword>
<organism evidence="13 14">
    <name type="scientific">Cyclotella cryptica</name>
    <dbReference type="NCBI Taxonomy" id="29204"/>
    <lineage>
        <taxon>Eukaryota</taxon>
        <taxon>Sar</taxon>
        <taxon>Stramenopiles</taxon>
        <taxon>Ochrophyta</taxon>
        <taxon>Bacillariophyta</taxon>
        <taxon>Coscinodiscophyceae</taxon>
        <taxon>Thalassiosirophycidae</taxon>
        <taxon>Stephanodiscales</taxon>
        <taxon>Stephanodiscaceae</taxon>
        <taxon>Cyclotella</taxon>
    </lineage>
</organism>
<dbReference type="GO" id="GO:0006364">
    <property type="term" value="P:rRNA processing"/>
    <property type="evidence" value="ECO:0007669"/>
    <property type="project" value="UniProtKB-KW"/>
</dbReference>
<evidence type="ECO:0000256" key="9">
    <source>
        <dbReference type="ARBA" id="ARBA00030617"/>
    </source>
</evidence>
<dbReference type="PANTHER" id="PTHR11097:SF9">
    <property type="entry name" value="EXOSOME COMPLEX COMPONENT RRP43"/>
    <property type="match status" value="1"/>
</dbReference>
<proteinExistence type="inferred from homology"/>
<dbReference type="InterPro" id="IPR001247">
    <property type="entry name" value="ExoRNase_PH_dom1"/>
</dbReference>
<dbReference type="Pfam" id="PF01138">
    <property type="entry name" value="RNase_PH"/>
    <property type="match status" value="1"/>
</dbReference>
<gene>
    <name evidence="13" type="ORF">HJC23_010287</name>
</gene>
<comment type="caution">
    <text evidence="13">The sequence shown here is derived from an EMBL/GenBank/DDBJ whole genome shotgun (WGS) entry which is preliminary data.</text>
</comment>
<evidence type="ECO:0000256" key="10">
    <source>
        <dbReference type="SAM" id="MobiDB-lite"/>
    </source>
</evidence>
<keyword evidence="7" id="KW-0694">RNA-binding</keyword>
<protein>
    <recommendedName>
        <fullName evidence="9">Ribosomal RNA-processing protein 43</fullName>
    </recommendedName>
</protein>
<feature type="domain" description="Exoribonuclease phosphorolytic" evidence="12">
    <location>
        <begin position="320"/>
        <end position="391"/>
    </location>
</feature>
<dbReference type="Pfam" id="PF03725">
    <property type="entry name" value="RNase_PH_C"/>
    <property type="match status" value="1"/>
</dbReference>
<dbReference type="InterPro" id="IPR050590">
    <property type="entry name" value="Exosome_comp_Rrp42_subfam"/>
</dbReference>